<dbReference type="EMBL" id="CAJOBC010007985">
    <property type="protein sequence ID" value="CAF3949161.1"/>
    <property type="molecule type" value="Genomic_DNA"/>
</dbReference>
<evidence type="ECO:0000313" key="1">
    <source>
        <dbReference type="EMBL" id="CAF1184931.1"/>
    </source>
</evidence>
<proteinExistence type="predicted"/>
<name>A0A814VC50_9BILA</name>
<sequence>MPDRNGKAYIILEFDQSIDEIKQKLSSMFSGGNVELSKFQPNATSLMNAKDIVDDVVGKKFIWKPWTTGMTPSEFAVSDNMNCKRFVQKIEQHLNYRVPTEF</sequence>
<gene>
    <name evidence="1" type="ORF">GPM918_LOCUS22897</name>
    <name evidence="2" type="ORF">SRO942_LOCUS22893</name>
</gene>
<dbReference type="OrthoDB" id="10550652at2759"/>
<reference evidence="1" key="1">
    <citation type="submission" date="2021-02" db="EMBL/GenBank/DDBJ databases">
        <authorList>
            <person name="Nowell W R."/>
        </authorList>
    </citation>
    <scope>NUCLEOTIDE SEQUENCE</scope>
</reference>
<dbReference type="EMBL" id="CAJNOQ010007985">
    <property type="protein sequence ID" value="CAF1184931.1"/>
    <property type="molecule type" value="Genomic_DNA"/>
</dbReference>
<evidence type="ECO:0000313" key="3">
    <source>
        <dbReference type="Proteomes" id="UP000663829"/>
    </source>
</evidence>
<evidence type="ECO:0000313" key="2">
    <source>
        <dbReference type="EMBL" id="CAF3949161.1"/>
    </source>
</evidence>
<dbReference type="Proteomes" id="UP000663829">
    <property type="component" value="Unassembled WGS sequence"/>
</dbReference>
<comment type="caution">
    <text evidence="1">The sequence shown here is derived from an EMBL/GenBank/DDBJ whole genome shotgun (WGS) entry which is preliminary data.</text>
</comment>
<organism evidence="1 3">
    <name type="scientific">Didymodactylos carnosus</name>
    <dbReference type="NCBI Taxonomy" id="1234261"/>
    <lineage>
        <taxon>Eukaryota</taxon>
        <taxon>Metazoa</taxon>
        <taxon>Spiralia</taxon>
        <taxon>Gnathifera</taxon>
        <taxon>Rotifera</taxon>
        <taxon>Eurotatoria</taxon>
        <taxon>Bdelloidea</taxon>
        <taxon>Philodinida</taxon>
        <taxon>Philodinidae</taxon>
        <taxon>Didymodactylos</taxon>
    </lineage>
</organism>
<dbReference type="Proteomes" id="UP000681722">
    <property type="component" value="Unassembled WGS sequence"/>
</dbReference>
<accession>A0A814VC50</accession>
<dbReference type="AlphaFoldDB" id="A0A814VC50"/>
<protein>
    <submittedName>
        <fullName evidence="1">Uncharacterized protein</fullName>
    </submittedName>
</protein>
<keyword evidence="3" id="KW-1185">Reference proteome</keyword>